<protein>
    <recommendedName>
        <fullName evidence="3">DNA gyrase inhibitor YacG</fullName>
    </recommendedName>
</protein>
<dbReference type="InterPro" id="IPR005584">
    <property type="entry name" value="DNA_gyrase_inhibitor_YacG"/>
</dbReference>
<dbReference type="PANTHER" id="PTHR36150">
    <property type="entry name" value="DNA GYRASE INHIBITOR YACG"/>
    <property type="match status" value="1"/>
</dbReference>
<dbReference type="GO" id="GO:0006355">
    <property type="term" value="P:regulation of DNA-templated transcription"/>
    <property type="evidence" value="ECO:0007669"/>
    <property type="project" value="InterPro"/>
</dbReference>
<feature type="binding site" evidence="3">
    <location>
        <position position="31"/>
    </location>
    <ligand>
        <name>Zn(2+)</name>
        <dbReference type="ChEBI" id="CHEBI:29105"/>
    </ligand>
</feature>
<dbReference type="SUPFAM" id="SSF57716">
    <property type="entry name" value="Glucocorticoid receptor-like (DNA-binding domain)"/>
    <property type="match status" value="1"/>
</dbReference>
<dbReference type="AlphaFoldDB" id="A0A0N0XFN6"/>
<keyword evidence="1 3" id="KW-0479">Metal-binding</keyword>
<dbReference type="RefSeq" id="WP_053939949.1">
    <property type="nucleotide sequence ID" value="NZ_LAQT01000038.1"/>
</dbReference>
<dbReference type="HAMAP" id="MF_00649">
    <property type="entry name" value="DNA_gyrase_inhibitor_YacG"/>
    <property type="match status" value="1"/>
</dbReference>
<reference evidence="5 6" key="1">
    <citation type="submission" date="2015-07" db="EMBL/GenBank/DDBJ databases">
        <title>Draft genome sequence of the Amantichitinum ursilacus IGB-41, a new chitin-degrading bacterium.</title>
        <authorList>
            <person name="Kirstahler P."/>
            <person name="Guenther M."/>
            <person name="Grumaz C."/>
            <person name="Rupp S."/>
            <person name="Zibek S."/>
            <person name="Sohn K."/>
        </authorList>
    </citation>
    <scope>NUCLEOTIDE SEQUENCE [LARGE SCALE GENOMIC DNA]</scope>
    <source>
        <strain evidence="5 6">IGB-41</strain>
    </source>
</reference>
<dbReference type="EMBL" id="LAQT01000038">
    <property type="protein sequence ID" value="KPC49230.1"/>
    <property type="molecule type" value="Genomic_DNA"/>
</dbReference>
<dbReference type="GO" id="GO:0008657">
    <property type="term" value="F:DNA topoisomerase type II (double strand cut, ATP-hydrolyzing) inhibitor activity"/>
    <property type="evidence" value="ECO:0007669"/>
    <property type="project" value="UniProtKB-UniRule"/>
</dbReference>
<name>A0A0N0XFN6_9NEIS</name>
<evidence type="ECO:0000256" key="2">
    <source>
        <dbReference type="ARBA" id="ARBA00022833"/>
    </source>
</evidence>
<dbReference type="Pfam" id="PF03884">
    <property type="entry name" value="YacG"/>
    <property type="match status" value="1"/>
</dbReference>
<comment type="similarity">
    <text evidence="3">Belongs to the DNA gyrase inhibitor YacG family.</text>
</comment>
<dbReference type="GO" id="GO:0008270">
    <property type="term" value="F:zinc ion binding"/>
    <property type="evidence" value="ECO:0007669"/>
    <property type="project" value="UniProtKB-UniRule"/>
</dbReference>
<evidence type="ECO:0000313" key="6">
    <source>
        <dbReference type="Proteomes" id="UP000037939"/>
    </source>
</evidence>
<comment type="function">
    <text evidence="3">Inhibits all the catalytic activities of DNA gyrase by preventing its interaction with DNA. Acts by binding directly to the C-terminal domain of GyrB, which probably disrupts DNA binding by the gyrase.</text>
</comment>
<evidence type="ECO:0000256" key="3">
    <source>
        <dbReference type="HAMAP-Rule" id="MF_00649"/>
    </source>
</evidence>
<evidence type="ECO:0000313" key="5">
    <source>
        <dbReference type="EMBL" id="KPC49230.1"/>
    </source>
</evidence>
<evidence type="ECO:0000256" key="4">
    <source>
        <dbReference type="SAM" id="MobiDB-lite"/>
    </source>
</evidence>
<dbReference type="Proteomes" id="UP000037939">
    <property type="component" value="Unassembled WGS sequence"/>
</dbReference>
<proteinExistence type="inferred from homology"/>
<keyword evidence="2 3" id="KW-0862">Zinc</keyword>
<accession>A0A0N0XFN6</accession>
<dbReference type="Gene3D" id="3.30.50.10">
    <property type="entry name" value="Erythroid Transcription Factor GATA-1, subunit A"/>
    <property type="match status" value="1"/>
</dbReference>
<dbReference type="STRING" id="857265.WG78_21960"/>
<feature type="binding site" evidence="3">
    <location>
        <position position="11"/>
    </location>
    <ligand>
        <name>Zn(2+)</name>
        <dbReference type="ChEBI" id="CHEBI:29105"/>
    </ligand>
</feature>
<evidence type="ECO:0000256" key="1">
    <source>
        <dbReference type="ARBA" id="ARBA00022723"/>
    </source>
</evidence>
<keyword evidence="6" id="KW-1185">Reference proteome</keyword>
<comment type="caution">
    <text evidence="5">The sequence shown here is derived from an EMBL/GenBank/DDBJ whole genome shotgun (WGS) entry which is preliminary data.</text>
</comment>
<feature type="binding site" evidence="3">
    <location>
        <position position="27"/>
    </location>
    <ligand>
        <name>Zn(2+)</name>
        <dbReference type="ChEBI" id="CHEBI:29105"/>
    </ligand>
</feature>
<dbReference type="PANTHER" id="PTHR36150:SF1">
    <property type="entry name" value="DNA GYRASE INHIBITOR YACG"/>
    <property type="match status" value="1"/>
</dbReference>
<comment type="subunit">
    <text evidence="3">Interacts with GyrB.</text>
</comment>
<comment type="cofactor">
    <cofactor evidence="3">
        <name>Zn(2+)</name>
        <dbReference type="ChEBI" id="CHEBI:29105"/>
    </cofactor>
    <text evidence="3">Binds 1 zinc ion.</text>
</comment>
<dbReference type="OrthoDB" id="9809663at2"/>
<organism evidence="5 6">
    <name type="scientific">Amantichitinum ursilacus</name>
    <dbReference type="NCBI Taxonomy" id="857265"/>
    <lineage>
        <taxon>Bacteria</taxon>
        <taxon>Pseudomonadati</taxon>
        <taxon>Pseudomonadota</taxon>
        <taxon>Betaproteobacteria</taxon>
        <taxon>Neisseriales</taxon>
        <taxon>Chitinibacteraceae</taxon>
        <taxon>Amantichitinum</taxon>
    </lineage>
</organism>
<dbReference type="InterPro" id="IPR013088">
    <property type="entry name" value="Znf_NHR/GATA"/>
</dbReference>
<feature type="region of interest" description="Disordered" evidence="4">
    <location>
        <begin position="42"/>
        <end position="61"/>
    </location>
</feature>
<sequence>MTERLVACPICGKQTAFAPSNPHRPFCSARCRAIDLGQWASEGYKVPANDNTPDEGDYPHD</sequence>
<gene>
    <name evidence="3 5" type="primary">yacG</name>
    <name evidence="5" type="ORF">WG78_21960</name>
</gene>
<feature type="binding site" evidence="3">
    <location>
        <position position="8"/>
    </location>
    <ligand>
        <name>Zn(2+)</name>
        <dbReference type="ChEBI" id="CHEBI:29105"/>
    </ligand>
</feature>
<feature type="compositionally biased region" description="Acidic residues" evidence="4">
    <location>
        <begin position="52"/>
        <end position="61"/>
    </location>
</feature>